<protein>
    <recommendedName>
        <fullName evidence="3 10">Heme chaperone HemW</fullName>
    </recommendedName>
</protein>
<evidence type="ECO:0000256" key="2">
    <source>
        <dbReference type="ARBA" id="ARBA00006100"/>
    </source>
</evidence>
<dbReference type="AlphaFoldDB" id="A0A6B0XY14"/>
<dbReference type="PROSITE" id="PS51918">
    <property type="entry name" value="RADICAL_SAM"/>
    <property type="match status" value="1"/>
</dbReference>
<keyword evidence="9 10" id="KW-0143">Chaperone</keyword>
<keyword evidence="7 10" id="KW-0408">Iron</keyword>
<dbReference type="PANTHER" id="PTHR13932:SF5">
    <property type="entry name" value="RADICAL S-ADENOSYL METHIONINE DOMAIN-CONTAINING PROTEIN 1, MITOCHONDRIAL"/>
    <property type="match status" value="1"/>
</dbReference>
<feature type="domain" description="Radical SAM core" evidence="11">
    <location>
        <begin position="1"/>
        <end position="235"/>
    </location>
</feature>
<dbReference type="InterPro" id="IPR034505">
    <property type="entry name" value="Coproporphyrinogen-III_oxidase"/>
</dbReference>
<dbReference type="Gene3D" id="3.20.20.70">
    <property type="entry name" value="Aldolase class I"/>
    <property type="match status" value="1"/>
</dbReference>
<comment type="function">
    <text evidence="10">Probably acts as a heme chaperone, transferring heme to an unknown acceptor. Binds one molecule of heme per monomer, possibly covalently. Binds 1 [4Fe-4S] cluster. The cluster is coordinated with 3 cysteines and an exchangeable S-adenosyl-L-methionine.</text>
</comment>
<evidence type="ECO:0000256" key="10">
    <source>
        <dbReference type="RuleBase" id="RU364116"/>
    </source>
</evidence>
<dbReference type="SFLD" id="SFLDS00029">
    <property type="entry name" value="Radical_SAM"/>
    <property type="match status" value="1"/>
</dbReference>
<dbReference type="GO" id="GO:0051539">
    <property type="term" value="F:4 iron, 4 sulfur cluster binding"/>
    <property type="evidence" value="ECO:0007669"/>
    <property type="project" value="UniProtKB-UniRule"/>
</dbReference>
<dbReference type="SFLD" id="SFLDF00288">
    <property type="entry name" value="HemN-like__clustered_with_nucl"/>
    <property type="match status" value="1"/>
</dbReference>
<dbReference type="CDD" id="cd01335">
    <property type="entry name" value="Radical_SAM"/>
    <property type="match status" value="1"/>
</dbReference>
<dbReference type="SFLD" id="SFLDG01065">
    <property type="entry name" value="anaerobic_coproporphyrinogen-I"/>
    <property type="match status" value="1"/>
</dbReference>
<dbReference type="SMART" id="SM00729">
    <property type="entry name" value="Elp3"/>
    <property type="match status" value="1"/>
</dbReference>
<evidence type="ECO:0000313" key="12">
    <source>
        <dbReference type="EMBL" id="MXY33581.1"/>
    </source>
</evidence>
<evidence type="ECO:0000256" key="6">
    <source>
        <dbReference type="ARBA" id="ARBA00022723"/>
    </source>
</evidence>
<proteinExistence type="inferred from homology"/>
<comment type="cofactor">
    <cofactor evidence="1">
        <name>[4Fe-4S] cluster</name>
        <dbReference type="ChEBI" id="CHEBI:49883"/>
    </cofactor>
</comment>
<reference evidence="12" key="1">
    <citation type="submission" date="2019-09" db="EMBL/GenBank/DDBJ databases">
        <title>Characterisation of the sponge microbiome using genome-centric metagenomics.</title>
        <authorList>
            <person name="Engelberts J.P."/>
            <person name="Robbins S.J."/>
            <person name="De Goeij J.M."/>
            <person name="Aranda M."/>
            <person name="Bell S.C."/>
            <person name="Webster N.S."/>
        </authorList>
    </citation>
    <scope>NUCLEOTIDE SEQUENCE</scope>
    <source>
        <strain evidence="12">SB0664_bin_43</strain>
    </source>
</reference>
<keyword evidence="8 10" id="KW-0411">Iron-sulfur</keyword>
<comment type="similarity">
    <text evidence="2">Belongs to the anaerobic coproporphyrinogen-III oxidase family. HemW subfamily.</text>
</comment>
<keyword evidence="4 10" id="KW-0349">Heme</keyword>
<evidence type="ECO:0000256" key="9">
    <source>
        <dbReference type="ARBA" id="ARBA00023186"/>
    </source>
</evidence>
<evidence type="ECO:0000256" key="5">
    <source>
        <dbReference type="ARBA" id="ARBA00022691"/>
    </source>
</evidence>
<sequence length="316" mass="34534">MDRGFGVYVHWPFCQAKCPYCDFNSHVAASIDHPRWQKAFLKEIVRIRKATGPRNLSSIFFGGGTPSLMAAESVTRIVEAAKDAWTPDDDIEITLEANPTSVEAGRFRAYAKAGVNRLSLGIQSLRDPDLKALGRLHTSAEAVAAYDIARSVFPRVSFDLIYARQNQTAADWEAELAEALELAADHVSLYQLTIEPGTVFGDRHAAGRLPGLPEEGRSLDMFNITQDMTVAAGLPAYEISNHARPGKECRHNLVYWRSGSWAGIGPGAHGRLTVDGLRVATESHSIPDRWLDAVETNGSGYSRCDAVSAEDAHIEA</sequence>
<dbReference type="SFLD" id="SFLDF00562">
    <property type="entry name" value="HemN-like__clustered_with_heat"/>
    <property type="match status" value="1"/>
</dbReference>
<dbReference type="PANTHER" id="PTHR13932">
    <property type="entry name" value="COPROPORPHYRINIGEN III OXIDASE"/>
    <property type="match status" value="1"/>
</dbReference>
<keyword evidence="5 10" id="KW-0949">S-adenosyl-L-methionine</keyword>
<evidence type="ECO:0000256" key="8">
    <source>
        <dbReference type="ARBA" id="ARBA00023014"/>
    </source>
</evidence>
<dbReference type="InterPro" id="IPR007197">
    <property type="entry name" value="rSAM"/>
</dbReference>
<dbReference type="GO" id="GO:0006779">
    <property type="term" value="P:porphyrin-containing compound biosynthetic process"/>
    <property type="evidence" value="ECO:0007669"/>
    <property type="project" value="InterPro"/>
</dbReference>
<dbReference type="NCBIfam" id="TIGR00539">
    <property type="entry name" value="hemN_rel"/>
    <property type="match status" value="1"/>
</dbReference>
<dbReference type="SUPFAM" id="SSF102114">
    <property type="entry name" value="Radical SAM enzymes"/>
    <property type="match status" value="1"/>
</dbReference>
<comment type="caution">
    <text evidence="12">The sequence shown here is derived from an EMBL/GenBank/DDBJ whole genome shotgun (WGS) entry which is preliminary data.</text>
</comment>
<dbReference type="EMBL" id="VXRY01000232">
    <property type="protein sequence ID" value="MXY33581.1"/>
    <property type="molecule type" value="Genomic_DNA"/>
</dbReference>
<dbReference type="InterPro" id="IPR058240">
    <property type="entry name" value="rSAM_sf"/>
</dbReference>
<dbReference type="GO" id="GO:0046872">
    <property type="term" value="F:metal ion binding"/>
    <property type="evidence" value="ECO:0007669"/>
    <property type="project" value="UniProtKB-UniRule"/>
</dbReference>
<dbReference type="InterPro" id="IPR006638">
    <property type="entry name" value="Elp3/MiaA/NifB-like_rSAM"/>
</dbReference>
<dbReference type="GO" id="GO:0004109">
    <property type="term" value="F:coproporphyrinogen oxidase activity"/>
    <property type="evidence" value="ECO:0007669"/>
    <property type="project" value="InterPro"/>
</dbReference>
<evidence type="ECO:0000259" key="11">
    <source>
        <dbReference type="PROSITE" id="PS51918"/>
    </source>
</evidence>
<dbReference type="GO" id="GO:0005737">
    <property type="term" value="C:cytoplasm"/>
    <property type="evidence" value="ECO:0007669"/>
    <property type="project" value="UniProtKB-SubCell"/>
</dbReference>
<evidence type="ECO:0000256" key="3">
    <source>
        <dbReference type="ARBA" id="ARBA00017228"/>
    </source>
</evidence>
<dbReference type="InterPro" id="IPR004559">
    <property type="entry name" value="HemW-like"/>
</dbReference>
<organism evidence="12">
    <name type="scientific">Boseongicola sp. SB0664_bin_43</name>
    <dbReference type="NCBI Taxonomy" id="2604844"/>
    <lineage>
        <taxon>Bacteria</taxon>
        <taxon>Pseudomonadati</taxon>
        <taxon>Pseudomonadota</taxon>
        <taxon>Alphaproteobacteria</taxon>
        <taxon>Rhodobacterales</taxon>
        <taxon>Paracoccaceae</taxon>
        <taxon>Boseongicola</taxon>
    </lineage>
</organism>
<evidence type="ECO:0000256" key="7">
    <source>
        <dbReference type="ARBA" id="ARBA00023004"/>
    </source>
</evidence>
<gene>
    <name evidence="12" type="ORF">F4Y60_05730</name>
</gene>
<keyword evidence="10" id="KW-0963">Cytoplasm</keyword>
<keyword evidence="6 10" id="KW-0479">Metal-binding</keyword>
<comment type="subcellular location">
    <subcellularLocation>
        <location evidence="10">Cytoplasm</location>
    </subcellularLocation>
</comment>
<accession>A0A6B0XY14</accession>
<evidence type="ECO:0000256" key="4">
    <source>
        <dbReference type="ARBA" id="ARBA00022617"/>
    </source>
</evidence>
<feature type="non-terminal residue" evidence="12">
    <location>
        <position position="316"/>
    </location>
</feature>
<keyword evidence="10" id="KW-0004">4Fe-4S</keyword>
<evidence type="ECO:0000256" key="1">
    <source>
        <dbReference type="ARBA" id="ARBA00001966"/>
    </source>
</evidence>
<dbReference type="Pfam" id="PF04055">
    <property type="entry name" value="Radical_SAM"/>
    <property type="match status" value="1"/>
</dbReference>
<dbReference type="InterPro" id="IPR013785">
    <property type="entry name" value="Aldolase_TIM"/>
</dbReference>
<name>A0A6B0XY14_9RHOB</name>